<gene>
    <name evidence="2" type="ORF">BU26DRAFT_250148</name>
</gene>
<feature type="signal peptide" evidence="1">
    <location>
        <begin position="1"/>
        <end position="16"/>
    </location>
</feature>
<evidence type="ECO:0000256" key="1">
    <source>
        <dbReference type="SAM" id="SignalP"/>
    </source>
</evidence>
<reference evidence="2" key="1">
    <citation type="journal article" date="2020" name="Stud. Mycol.">
        <title>101 Dothideomycetes genomes: a test case for predicting lifestyles and emergence of pathogens.</title>
        <authorList>
            <person name="Haridas S."/>
            <person name="Albert R."/>
            <person name="Binder M."/>
            <person name="Bloem J."/>
            <person name="Labutti K."/>
            <person name="Salamov A."/>
            <person name="Andreopoulos B."/>
            <person name="Baker S."/>
            <person name="Barry K."/>
            <person name="Bills G."/>
            <person name="Bluhm B."/>
            <person name="Cannon C."/>
            <person name="Castanera R."/>
            <person name="Culley D."/>
            <person name="Daum C."/>
            <person name="Ezra D."/>
            <person name="Gonzalez J."/>
            <person name="Henrissat B."/>
            <person name="Kuo A."/>
            <person name="Liang C."/>
            <person name="Lipzen A."/>
            <person name="Lutzoni F."/>
            <person name="Magnuson J."/>
            <person name="Mondo S."/>
            <person name="Nolan M."/>
            <person name="Ohm R."/>
            <person name="Pangilinan J."/>
            <person name="Park H.-J."/>
            <person name="Ramirez L."/>
            <person name="Alfaro M."/>
            <person name="Sun H."/>
            <person name="Tritt A."/>
            <person name="Yoshinaga Y."/>
            <person name="Zwiers L.-H."/>
            <person name="Turgeon B."/>
            <person name="Goodwin S."/>
            <person name="Spatafora J."/>
            <person name="Crous P."/>
            <person name="Grigoriev I."/>
        </authorList>
    </citation>
    <scope>NUCLEOTIDE SEQUENCE</scope>
    <source>
        <strain evidence="2">CBS 122368</strain>
    </source>
</reference>
<dbReference type="EMBL" id="ML987192">
    <property type="protein sequence ID" value="KAF2252072.1"/>
    <property type="molecule type" value="Genomic_DNA"/>
</dbReference>
<dbReference type="AlphaFoldDB" id="A0A6A6IQL3"/>
<keyword evidence="1" id="KW-0732">Signal</keyword>
<dbReference type="RefSeq" id="XP_033687076.1">
    <property type="nucleotide sequence ID" value="XM_033821126.1"/>
</dbReference>
<dbReference type="GeneID" id="54574456"/>
<proteinExistence type="predicted"/>
<evidence type="ECO:0000313" key="3">
    <source>
        <dbReference type="Proteomes" id="UP000800094"/>
    </source>
</evidence>
<dbReference type="Proteomes" id="UP000800094">
    <property type="component" value="Unassembled WGS sequence"/>
</dbReference>
<sequence length="78" mass="8670">MLIFLLCVLLAPGGRASYACSNRSSLNLVESEMIITLPLCPNSSFPFRVSGLWSRELDARVRVRVSIEPCPLSDISDW</sequence>
<feature type="chain" id="PRO_5025532681" evidence="1">
    <location>
        <begin position="17"/>
        <end position="78"/>
    </location>
</feature>
<evidence type="ECO:0000313" key="2">
    <source>
        <dbReference type="EMBL" id="KAF2252072.1"/>
    </source>
</evidence>
<keyword evidence="3" id="KW-1185">Reference proteome</keyword>
<name>A0A6A6IQL3_9PLEO</name>
<accession>A0A6A6IQL3</accession>
<protein>
    <submittedName>
        <fullName evidence="2">Uncharacterized protein</fullName>
    </submittedName>
</protein>
<organism evidence="2 3">
    <name type="scientific">Trematosphaeria pertusa</name>
    <dbReference type="NCBI Taxonomy" id="390896"/>
    <lineage>
        <taxon>Eukaryota</taxon>
        <taxon>Fungi</taxon>
        <taxon>Dikarya</taxon>
        <taxon>Ascomycota</taxon>
        <taxon>Pezizomycotina</taxon>
        <taxon>Dothideomycetes</taxon>
        <taxon>Pleosporomycetidae</taxon>
        <taxon>Pleosporales</taxon>
        <taxon>Massarineae</taxon>
        <taxon>Trematosphaeriaceae</taxon>
        <taxon>Trematosphaeria</taxon>
    </lineage>
</organism>